<reference evidence="3" key="2">
    <citation type="submission" date="2015-01" db="EMBL/GenBank/DDBJ databases">
        <title>Evolutionary Origins and Diversification of the Mycorrhizal Mutualists.</title>
        <authorList>
            <consortium name="DOE Joint Genome Institute"/>
            <consortium name="Mycorrhizal Genomics Consortium"/>
            <person name="Kohler A."/>
            <person name="Kuo A."/>
            <person name="Nagy L.G."/>
            <person name="Floudas D."/>
            <person name="Copeland A."/>
            <person name="Barry K.W."/>
            <person name="Cichocki N."/>
            <person name="Veneault-Fourrey C."/>
            <person name="LaButti K."/>
            <person name="Lindquist E.A."/>
            <person name="Lipzen A."/>
            <person name="Lundell T."/>
            <person name="Morin E."/>
            <person name="Murat C."/>
            <person name="Riley R."/>
            <person name="Ohm R."/>
            <person name="Sun H."/>
            <person name="Tunlid A."/>
            <person name="Henrissat B."/>
            <person name="Grigoriev I.V."/>
            <person name="Hibbett D.S."/>
            <person name="Martin F."/>
        </authorList>
    </citation>
    <scope>NUCLEOTIDE SEQUENCE [LARGE SCALE GENOMIC DNA]</scope>
    <source>
        <strain evidence="3">441</strain>
    </source>
</reference>
<gene>
    <name evidence="2" type="ORF">PISMIDRAFT_687894</name>
</gene>
<accession>A0A0C9Z3F2</accession>
<dbReference type="EMBL" id="KN833934">
    <property type="protein sequence ID" value="KIK14528.1"/>
    <property type="molecule type" value="Genomic_DNA"/>
</dbReference>
<dbReference type="Proteomes" id="UP000054018">
    <property type="component" value="Unassembled WGS sequence"/>
</dbReference>
<sequence>MQEEILAAWTASEKKKPPAYANPLKELYSGSTDQLTSAVARCRVISIFSSSAERQLEDAAPEDRDPKQPKVWALCS</sequence>
<keyword evidence="3" id="KW-1185">Reference proteome</keyword>
<dbReference type="HOGENOM" id="CLU_2655427_0_0_1"/>
<feature type="compositionally biased region" description="Basic and acidic residues" evidence="1">
    <location>
        <begin position="55"/>
        <end position="68"/>
    </location>
</feature>
<evidence type="ECO:0000313" key="3">
    <source>
        <dbReference type="Proteomes" id="UP000054018"/>
    </source>
</evidence>
<name>A0A0C9Z3F2_9AGAM</name>
<organism evidence="2 3">
    <name type="scientific">Pisolithus microcarpus 441</name>
    <dbReference type="NCBI Taxonomy" id="765257"/>
    <lineage>
        <taxon>Eukaryota</taxon>
        <taxon>Fungi</taxon>
        <taxon>Dikarya</taxon>
        <taxon>Basidiomycota</taxon>
        <taxon>Agaricomycotina</taxon>
        <taxon>Agaricomycetes</taxon>
        <taxon>Agaricomycetidae</taxon>
        <taxon>Boletales</taxon>
        <taxon>Sclerodermatineae</taxon>
        <taxon>Pisolithaceae</taxon>
        <taxon>Pisolithus</taxon>
    </lineage>
</organism>
<proteinExistence type="predicted"/>
<feature type="region of interest" description="Disordered" evidence="1">
    <location>
        <begin position="55"/>
        <end position="76"/>
    </location>
</feature>
<reference evidence="2 3" key="1">
    <citation type="submission" date="2014-04" db="EMBL/GenBank/DDBJ databases">
        <authorList>
            <consortium name="DOE Joint Genome Institute"/>
            <person name="Kuo A."/>
            <person name="Kohler A."/>
            <person name="Costa M.D."/>
            <person name="Nagy L.G."/>
            <person name="Floudas D."/>
            <person name="Copeland A."/>
            <person name="Barry K.W."/>
            <person name="Cichocki N."/>
            <person name="Veneault-Fourrey C."/>
            <person name="LaButti K."/>
            <person name="Lindquist E.A."/>
            <person name="Lipzen A."/>
            <person name="Lundell T."/>
            <person name="Morin E."/>
            <person name="Murat C."/>
            <person name="Sun H."/>
            <person name="Tunlid A."/>
            <person name="Henrissat B."/>
            <person name="Grigoriev I.V."/>
            <person name="Hibbett D.S."/>
            <person name="Martin F."/>
            <person name="Nordberg H.P."/>
            <person name="Cantor M.N."/>
            <person name="Hua S.X."/>
        </authorList>
    </citation>
    <scope>NUCLEOTIDE SEQUENCE [LARGE SCALE GENOMIC DNA]</scope>
    <source>
        <strain evidence="2 3">441</strain>
    </source>
</reference>
<evidence type="ECO:0000256" key="1">
    <source>
        <dbReference type="SAM" id="MobiDB-lite"/>
    </source>
</evidence>
<dbReference type="AlphaFoldDB" id="A0A0C9Z3F2"/>
<protein>
    <submittedName>
        <fullName evidence="2">Uncharacterized protein</fullName>
    </submittedName>
</protein>
<evidence type="ECO:0000313" key="2">
    <source>
        <dbReference type="EMBL" id="KIK14528.1"/>
    </source>
</evidence>